<dbReference type="GO" id="GO:0005739">
    <property type="term" value="C:mitochondrion"/>
    <property type="evidence" value="ECO:0007669"/>
    <property type="project" value="TreeGrafter"/>
</dbReference>
<dbReference type="SUPFAM" id="SSF51735">
    <property type="entry name" value="NAD(P)-binding Rossmann-fold domains"/>
    <property type="match status" value="1"/>
</dbReference>
<organism evidence="3 4">
    <name type="scientific">Scytalidium lignicola</name>
    <name type="common">Hyphomycete</name>
    <dbReference type="NCBI Taxonomy" id="5539"/>
    <lineage>
        <taxon>Eukaryota</taxon>
        <taxon>Fungi</taxon>
        <taxon>Dikarya</taxon>
        <taxon>Ascomycota</taxon>
        <taxon>Pezizomycotina</taxon>
        <taxon>Leotiomycetes</taxon>
        <taxon>Leotiomycetes incertae sedis</taxon>
        <taxon>Scytalidium</taxon>
    </lineage>
</organism>
<evidence type="ECO:0000259" key="2">
    <source>
        <dbReference type="Pfam" id="PF01370"/>
    </source>
</evidence>
<dbReference type="AlphaFoldDB" id="A0A3E2HD79"/>
<dbReference type="OrthoDB" id="276721at2759"/>
<dbReference type="InterPro" id="IPR036291">
    <property type="entry name" value="NAD(P)-bd_dom_sf"/>
</dbReference>
<dbReference type="PANTHER" id="PTHR12126">
    <property type="entry name" value="NADH-UBIQUINONE OXIDOREDUCTASE 39 KDA SUBUNIT-RELATED"/>
    <property type="match status" value="1"/>
</dbReference>
<feature type="compositionally biased region" description="Basic and acidic residues" evidence="1">
    <location>
        <begin position="128"/>
        <end position="137"/>
    </location>
</feature>
<dbReference type="STRING" id="5539.A0A3E2HD79"/>
<dbReference type="OMA" id="WERADIF"/>
<dbReference type="GO" id="GO:0044877">
    <property type="term" value="F:protein-containing complex binding"/>
    <property type="evidence" value="ECO:0007669"/>
    <property type="project" value="TreeGrafter"/>
</dbReference>
<dbReference type="Pfam" id="PF01370">
    <property type="entry name" value="Epimerase"/>
    <property type="match status" value="1"/>
</dbReference>
<keyword evidence="4" id="KW-1185">Reference proteome</keyword>
<dbReference type="Proteomes" id="UP000258309">
    <property type="component" value="Unassembled WGS sequence"/>
</dbReference>
<sequence>MSAATKRLVVCGGNGFLGTRICKYAVARGWDVSSVSRSGEPKWSTVTSSPARPKWAHSVTWEHADILKPETYASLLHNTDYVIHSMGILLEADYKNVVRGAESPISGLRRAFSSSKQGSQNPLTRQAGSKEELRSQEPDGQVTYELMNRDSAVILAREAAKEKVPVFGYISAAGGAPVIPARYLSTKREAEATISKEFPDMRSFFVRAPFMFDSSRTLSVPLAGMAGLGAAFNTVTGGAFGGLLGIGGVKPLKVDIVAEAVIEALDDDRIQGVLGVEKIEDLATKAWRKGML</sequence>
<gene>
    <name evidence="3" type="ORF">B7463_g5264</name>
</gene>
<evidence type="ECO:0000313" key="4">
    <source>
        <dbReference type="Proteomes" id="UP000258309"/>
    </source>
</evidence>
<feature type="non-terminal residue" evidence="3">
    <location>
        <position position="292"/>
    </location>
</feature>
<feature type="non-terminal residue" evidence="3">
    <location>
        <position position="1"/>
    </location>
</feature>
<name>A0A3E2HD79_SCYLI</name>
<dbReference type="InterPro" id="IPR001509">
    <property type="entry name" value="Epimerase_deHydtase"/>
</dbReference>
<protein>
    <recommendedName>
        <fullName evidence="2">NAD-dependent epimerase/dehydratase domain-containing protein</fullName>
    </recommendedName>
</protein>
<proteinExistence type="predicted"/>
<dbReference type="Gene3D" id="3.40.50.720">
    <property type="entry name" value="NAD(P)-binding Rossmann-like Domain"/>
    <property type="match status" value="1"/>
</dbReference>
<evidence type="ECO:0000313" key="3">
    <source>
        <dbReference type="EMBL" id="RFU31093.1"/>
    </source>
</evidence>
<reference evidence="3 4" key="1">
    <citation type="submission" date="2018-05" db="EMBL/GenBank/DDBJ databases">
        <title>Draft genome sequence of Scytalidium lignicola DSM 105466, a ubiquitous saprotrophic fungus.</title>
        <authorList>
            <person name="Buettner E."/>
            <person name="Gebauer A.M."/>
            <person name="Hofrichter M."/>
            <person name="Liers C."/>
            <person name="Kellner H."/>
        </authorList>
    </citation>
    <scope>NUCLEOTIDE SEQUENCE [LARGE SCALE GENOMIC DNA]</scope>
    <source>
        <strain evidence="3 4">DSM 105466</strain>
    </source>
</reference>
<feature type="domain" description="NAD-dependent epimerase/dehydratase" evidence="2">
    <location>
        <begin position="9"/>
        <end position="85"/>
    </location>
</feature>
<evidence type="ECO:0000256" key="1">
    <source>
        <dbReference type="SAM" id="MobiDB-lite"/>
    </source>
</evidence>
<comment type="caution">
    <text evidence="3">The sequence shown here is derived from an EMBL/GenBank/DDBJ whole genome shotgun (WGS) entry which is preliminary data.</text>
</comment>
<feature type="region of interest" description="Disordered" evidence="1">
    <location>
        <begin position="112"/>
        <end position="139"/>
    </location>
</feature>
<feature type="compositionally biased region" description="Polar residues" evidence="1">
    <location>
        <begin position="112"/>
        <end position="127"/>
    </location>
</feature>
<dbReference type="EMBL" id="NCSJ02000084">
    <property type="protein sequence ID" value="RFU31093.1"/>
    <property type="molecule type" value="Genomic_DNA"/>
</dbReference>
<dbReference type="PANTHER" id="PTHR12126:SF16">
    <property type="entry name" value="MIOREX COMPLEX COMPONENT 2"/>
    <property type="match status" value="1"/>
</dbReference>
<dbReference type="InterPro" id="IPR051207">
    <property type="entry name" value="ComplexI_NDUFA9_subunit"/>
</dbReference>
<accession>A0A3E2HD79</accession>